<dbReference type="PROSITE" id="PS50011">
    <property type="entry name" value="PROTEIN_KINASE_DOM"/>
    <property type="match status" value="1"/>
</dbReference>
<organism evidence="19 20">
    <name type="scientific">Hevea brasiliensis</name>
    <name type="common">Para rubber tree</name>
    <name type="synonym">Siphonia brasiliensis</name>
    <dbReference type="NCBI Taxonomy" id="3981"/>
    <lineage>
        <taxon>Eukaryota</taxon>
        <taxon>Viridiplantae</taxon>
        <taxon>Streptophyta</taxon>
        <taxon>Embryophyta</taxon>
        <taxon>Tracheophyta</taxon>
        <taxon>Spermatophyta</taxon>
        <taxon>Magnoliopsida</taxon>
        <taxon>eudicotyledons</taxon>
        <taxon>Gunneridae</taxon>
        <taxon>Pentapetalae</taxon>
        <taxon>rosids</taxon>
        <taxon>fabids</taxon>
        <taxon>Malpighiales</taxon>
        <taxon>Euphorbiaceae</taxon>
        <taxon>Crotonoideae</taxon>
        <taxon>Micrandreae</taxon>
        <taxon>Hevea</taxon>
    </lineage>
</organism>
<dbReference type="Pfam" id="PF13855">
    <property type="entry name" value="LRR_8"/>
    <property type="match status" value="1"/>
</dbReference>
<evidence type="ECO:0000256" key="11">
    <source>
        <dbReference type="ARBA" id="ARBA00022840"/>
    </source>
</evidence>
<comment type="subcellular location">
    <subcellularLocation>
        <location evidence="1">Membrane</location>
        <topology evidence="1">Single-pass membrane protein</topology>
    </subcellularLocation>
</comment>
<keyword evidence="20" id="KW-1185">Reference proteome</keyword>
<dbReference type="InterPro" id="IPR032675">
    <property type="entry name" value="LRR_dom_sf"/>
</dbReference>
<dbReference type="Proteomes" id="UP001174677">
    <property type="component" value="Unassembled WGS sequence"/>
</dbReference>
<evidence type="ECO:0000256" key="1">
    <source>
        <dbReference type="ARBA" id="ARBA00004167"/>
    </source>
</evidence>
<gene>
    <name evidence="19" type="ORF">P3X46_034638</name>
</gene>
<dbReference type="PROSITE" id="PS00108">
    <property type="entry name" value="PROTEIN_KINASE_ST"/>
    <property type="match status" value="1"/>
</dbReference>
<dbReference type="InterPro" id="IPR001611">
    <property type="entry name" value="Leu-rich_rpt"/>
</dbReference>
<evidence type="ECO:0000256" key="9">
    <source>
        <dbReference type="ARBA" id="ARBA00022741"/>
    </source>
</evidence>
<feature type="non-terminal residue" evidence="19">
    <location>
        <position position="1"/>
    </location>
</feature>
<keyword evidence="9 16" id="KW-0547">Nucleotide-binding</keyword>
<feature type="binding site" evidence="16">
    <location>
        <position position="349"/>
    </location>
    <ligand>
        <name>ATP</name>
        <dbReference type="ChEBI" id="CHEBI:30616"/>
    </ligand>
</feature>
<dbReference type="Gene3D" id="3.80.10.10">
    <property type="entry name" value="Ribonuclease Inhibitor"/>
    <property type="match status" value="1"/>
</dbReference>
<evidence type="ECO:0000256" key="17">
    <source>
        <dbReference type="SAM" id="Phobius"/>
    </source>
</evidence>
<feature type="domain" description="Protein kinase" evidence="18">
    <location>
        <begin position="321"/>
        <end position="602"/>
    </location>
</feature>
<comment type="catalytic activity">
    <reaction evidence="14">
        <text>L-threonyl-[protein] + ATP = O-phospho-L-threonyl-[protein] + ADP + H(+)</text>
        <dbReference type="Rhea" id="RHEA:46608"/>
        <dbReference type="Rhea" id="RHEA-COMP:11060"/>
        <dbReference type="Rhea" id="RHEA-COMP:11605"/>
        <dbReference type="ChEBI" id="CHEBI:15378"/>
        <dbReference type="ChEBI" id="CHEBI:30013"/>
        <dbReference type="ChEBI" id="CHEBI:30616"/>
        <dbReference type="ChEBI" id="CHEBI:61977"/>
        <dbReference type="ChEBI" id="CHEBI:456216"/>
        <dbReference type="EC" id="2.7.11.1"/>
    </reaction>
</comment>
<evidence type="ECO:0000259" key="18">
    <source>
        <dbReference type="PROSITE" id="PS50011"/>
    </source>
</evidence>
<evidence type="ECO:0000256" key="15">
    <source>
        <dbReference type="ARBA" id="ARBA00048679"/>
    </source>
</evidence>
<dbReference type="Gene3D" id="1.10.510.10">
    <property type="entry name" value="Transferase(Phosphotransferase) domain 1"/>
    <property type="match status" value="1"/>
</dbReference>
<evidence type="ECO:0000256" key="13">
    <source>
        <dbReference type="ARBA" id="ARBA00023136"/>
    </source>
</evidence>
<evidence type="ECO:0000256" key="10">
    <source>
        <dbReference type="ARBA" id="ARBA00022777"/>
    </source>
</evidence>
<evidence type="ECO:0000313" key="20">
    <source>
        <dbReference type="Proteomes" id="UP001174677"/>
    </source>
</evidence>
<keyword evidence="11 16" id="KW-0067">ATP-binding</keyword>
<dbReference type="Gene3D" id="3.30.200.20">
    <property type="entry name" value="Phosphorylase Kinase, domain 1"/>
    <property type="match status" value="1"/>
</dbReference>
<keyword evidence="13 17" id="KW-0472">Membrane</keyword>
<keyword evidence="3" id="KW-0723">Serine/threonine-protein kinase</keyword>
<evidence type="ECO:0000256" key="3">
    <source>
        <dbReference type="ARBA" id="ARBA00022527"/>
    </source>
</evidence>
<protein>
    <recommendedName>
        <fullName evidence="2">non-specific serine/threonine protein kinase</fullName>
        <ecNumber evidence="2">2.7.11.1</ecNumber>
    </recommendedName>
</protein>
<evidence type="ECO:0000256" key="12">
    <source>
        <dbReference type="ARBA" id="ARBA00022989"/>
    </source>
</evidence>
<keyword evidence="8" id="KW-0677">Repeat</keyword>
<evidence type="ECO:0000313" key="19">
    <source>
        <dbReference type="EMBL" id="KAJ9128661.1"/>
    </source>
</evidence>
<keyword evidence="7" id="KW-0732">Signal</keyword>
<dbReference type="PROSITE" id="PS00107">
    <property type="entry name" value="PROTEIN_KINASE_ATP"/>
    <property type="match status" value="1"/>
</dbReference>
<dbReference type="SMART" id="SM00220">
    <property type="entry name" value="S_TKc"/>
    <property type="match status" value="1"/>
</dbReference>
<dbReference type="InterPro" id="IPR001245">
    <property type="entry name" value="Ser-Thr/Tyr_kinase_cat_dom"/>
</dbReference>
<keyword evidence="4" id="KW-0433">Leucine-rich repeat</keyword>
<dbReference type="InterPro" id="IPR000719">
    <property type="entry name" value="Prot_kinase_dom"/>
</dbReference>
<keyword evidence="12 17" id="KW-1133">Transmembrane helix</keyword>
<evidence type="ECO:0000256" key="4">
    <source>
        <dbReference type="ARBA" id="ARBA00022614"/>
    </source>
</evidence>
<evidence type="ECO:0000256" key="6">
    <source>
        <dbReference type="ARBA" id="ARBA00022692"/>
    </source>
</evidence>
<dbReference type="InterPro" id="IPR011009">
    <property type="entry name" value="Kinase-like_dom_sf"/>
</dbReference>
<dbReference type="InterPro" id="IPR024788">
    <property type="entry name" value="Malectin-like_Carb-bd_dom"/>
</dbReference>
<dbReference type="PANTHER" id="PTHR45631:SF212">
    <property type="entry name" value="PROTEIN KINASE DOMAIN-CONTAINING PROTEIN"/>
    <property type="match status" value="1"/>
</dbReference>
<keyword evidence="10" id="KW-0418">Kinase</keyword>
<dbReference type="InterPro" id="IPR017441">
    <property type="entry name" value="Protein_kinase_ATP_BS"/>
</dbReference>
<dbReference type="EMBL" id="JARPOI010000447">
    <property type="protein sequence ID" value="KAJ9128661.1"/>
    <property type="molecule type" value="Genomic_DNA"/>
</dbReference>
<dbReference type="PANTHER" id="PTHR45631">
    <property type="entry name" value="OS07G0107800 PROTEIN-RELATED"/>
    <property type="match status" value="1"/>
</dbReference>
<keyword evidence="5" id="KW-0808">Transferase</keyword>
<comment type="catalytic activity">
    <reaction evidence="15">
        <text>L-seryl-[protein] + ATP = O-phospho-L-seryl-[protein] + ADP + H(+)</text>
        <dbReference type="Rhea" id="RHEA:17989"/>
        <dbReference type="Rhea" id="RHEA-COMP:9863"/>
        <dbReference type="Rhea" id="RHEA-COMP:11604"/>
        <dbReference type="ChEBI" id="CHEBI:15378"/>
        <dbReference type="ChEBI" id="CHEBI:29999"/>
        <dbReference type="ChEBI" id="CHEBI:30616"/>
        <dbReference type="ChEBI" id="CHEBI:83421"/>
        <dbReference type="ChEBI" id="CHEBI:456216"/>
        <dbReference type="EC" id="2.7.11.1"/>
    </reaction>
</comment>
<sequence length="627" mass="69451">SNNTLKTPVEVLRTAAQPRSPLRSIFHPYFLQTYNPDFEYYACFHFAEILQISQGKARREFTINFNGPLTICSGPRKSRFTGLIEILVNSTVRSDLPPILNGLEIFYVTPPPASPTDPADVDAIMTIQQTYKINKDDNWQGDPCLPSDITWTGLSCSFDSNSPRIISLNLSASKLTGKISSSFSNLKAIQSLDLSSNELTGRVPEFLAHLPNLTVLNLSVNKLTGSVPLPLVQKSNNGLLQLSLNGNPHLCQTDSCEKKKHNFLLPVIASIAIVMVLLFLSTIFVFRRMKRQEATSQAKKEGSVISNNQSFSYSEIVSITHNFETIIGEGGFGKVYFGTLKDNTQVAVKLLSQYSREGYKEFQAEAQLLMIVHHRNLVSLIGYCDDRHNKALIYEYMVNGNLCEHLAGTSGSILNWDERLHIATDAAQGLEYLHNGCKPPIIHRDLKTSNILLNEKLQAKIADFGLSRAFTNESGSHITTRPAGTFGYLDPDAQASGNYNKKSDVYSFGIILLELITGQPAIKRDINGEIIRIQQWVTPIIENGDIGSIVDPKLQGNFDTNSAWKVVEIALSCVLSTAIRRPDMSDVLIELKECLAIVTPILGSQKMDRGRTISINSLDTEMAPSPR</sequence>
<evidence type="ECO:0000256" key="16">
    <source>
        <dbReference type="PROSITE-ProRule" id="PRU10141"/>
    </source>
</evidence>
<accession>A0ABQ9KAH9</accession>
<evidence type="ECO:0000256" key="2">
    <source>
        <dbReference type="ARBA" id="ARBA00012513"/>
    </source>
</evidence>
<name>A0ABQ9KAH9_HEVBR</name>
<dbReference type="SUPFAM" id="SSF52058">
    <property type="entry name" value="L domain-like"/>
    <property type="match status" value="1"/>
</dbReference>
<evidence type="ECO:0000256" key="7">
    <source>
        <dbReference type="ARBA" id="ARBA00022729"/>
    </source>
</evidence>
<dbReference type="SUPFAM" id="SSF56112">
    <property type="entry name" value="Protein kinase-like (PK-like)"/>
    <property type="match status" value="1"/>
</dbReference>
<dbReference type="Pfam" id="PF12819">
    <property type="entry name" value="Malectin_like"/>
    <property type="match status" value="1"/>
</dbReference>
<dbReference type="PRINTS" id="PR00019">
    <property type="entry name" value="LEURICHRPT"/>
</dbReference>
<dbReference type="CDD" id="cd14066">
    <property type="entry name" value="STKc_IRAK"/>
    <property type="match status" value="1"/>
</dbReference>
<evidence type="ECO:0000256" key="14">
    <source>
        <dbReference type="ARBA" id="ARBA00047899"/>
    </source>
</evidence>
<evidence type="ECO:0000256" key="5">
    <source>
        <dbReference type="ARBA" id="ARBA00022679"/>
    </source>
</evidence>
<dbReference type="EC" id="2.7.11.1" evidence="2"/>
<dbReference type="Pfam" id="PF07714">
    <property type="entry name" value="PK_Tyr_Ser-Thr"/>
    <property type="match status" value="1"/>
</dbReference>
<keyword evidence="6 17" id="KW-0812">Transmembrane</keyword>
<evidence type="ECO:0000256" key="8">
    <source>
        <dbReference type="ARBA" id="ARBA00022737"/>
    </source>
</evidence>
<reference evidence="19 20" key="1">
    <citation type="journal article" date="2023" name="Plant Biotechnol. J.">
        <title>Chromosome-level wild Hevea brasiliensis genome provides new tools for genomic-assisted breeding and valuable loci to elevate rubber yield.</title>
        <authorList>
            <person name="Cheng H."/>
            <person name="Song X."/>
            <person name="Hu Y."/>
            <person name="Wu T."/>
            <person name="Yang Q."/>
            <person name="An Z."/>
            <person name="Feng S."/>
            <person name="Deng Z."/>
            <person name="Wu W."/>
            <person name="Zeng X."/>
            <person name="Tu M."/>
            <person name="Wang X."/>
            <person name="Huang H."/>
        </authorList>
    </citation>
    <scope>NUCLEOTIDE SEQUENCE [LARGE SCALE GENOMIC DNA]</scope>
    <source>
        <strain evidence="19">MT/VB/25A 57/8</strain>
    </source>
</reference>
<proteinExistence type="predicted"/>
<feature type="transmembrane region" description="Helical" evidence="17">
    <location>
        <begin position="263"/>
        <end position="286"/>
    </location>
</feature>
<comment type="caution">
    <text evidence="19">The sequence shown here is derived from an EMBL/GenBank/DDBJ whole genome shotgun (WGS) entry which is preliminary data.</text>
</comment>
<dbReference type="InterPro" id="IPR008271">
    <property type="entry name" value="Ser/Thr_kinase_AS"/>
</dbReference>